<dbReference type="EMBL" id="MHUS01000012">
    <property type="protein sequence ID" value="OHA81366.1"/>
    <property type="molecule type" value="Genomic_DNA"/>
</dbReference>
<keyword evidence="6 7" id="KW-0472">Membrane</keyword>
<name>A0A1G2S8H0_9BACT</name>
<evidence type="ECO:0000256" key="5">
    <source>
        <dbReference type="ARBA" id="ARBA00022989"/>
    </source>
</evidence>
<evidence type="ECO:0000256" key="6">
    <source>
        <dbReference type="ARBA" id="ARBA00023136"/>
    </source>
</evidence>
<keyword evidence="4 7" id="KW-0812">Transmembrane</keyword>
<keyword evidence="3" id="KW-1003">Cell membrane</keyword>
<feature type="transmembrane region" description="Helical" evidence="7">
    <location>
        <begin position="7"/>
        <end position="25"/>
    </location>
</feature>
<evidence type="ECO:0000256" key="7">
    <source>
        <dbReference type="SAM" id="Phobius"/>
    </source>
</evidence>
<evidence type="ECO:0000313" key="9">
    <source>
        <dbReference type="Proteomes" id="UP000176997"/>
    </source>
</evidence>
<keyword evidence="5 7" id="KW-1133">Transmembrane helix</keyword>
<dbReference type="InterPro" id="IPR032808">
    <property type="entry name" value="DoxX"/>
</dbReference>
<feature type="transmembrane region" description="Helical" evidence="7">
    <location>
        <begin position="110"/>
        <end position="129"/>
    </location>
</feature>
<dbReference type="InterPro" id="IPR051907">
    <property type="entry name" value="DoxX-like_oxidoreductase"/>
</dbReference>
<dbReference type="GO" id="GO:0005886">
    <property type="term" value="C:plasma membrane"/>
    <property type="evidence" value="ECO:0007669"/>
    <property type="project" value="UniProtKB-SubCell"/>
</dbReference>
<dbReference type="PANTHER" id="PTHR33452:SF1">
    <property type="entry name" value="INNER MEMBRANE PROTEIN YPHA-RELATED"/>
    <property type="match status" value="1"/>
</dbReference>
<accession>A0A1G2S8H0</accession>
<organism evidence="8 9">
    <name type="scientific">Candidatus Yonathbacteria bacterium RIFCSPHIGHO2_01_FULL_51_10</name>
    <dbReference type="NCBI Taxonomy" id="1802723"/>
    <lineage>
        <taxon>Bacteria</taxon>
        <taxon>Candidatus Yonathiibacteriota</taxon>
    </lineage>
</organism>
<evidence type="ECO:0000256" key="2">
    <source>
        <dbReference type="ARBA" id="ARBA00006679"/>
    </source>
</evidence>
<comment type="subcellular location">
    <subcellularLocation>
        <location evidence="1">Cell membrane</location>
        <topology evidence="1">Multi-pass membrane protein</topology>
    </subcellularLocation>
</comment>
<evidence type="ECO:0008006" key="10">
    <source>
        <dbReference type="Google" id="ProtNLM"/>
    </source>
</evidence>
<evidence type="ECO:0000256" key="1">
    <source>
        <dbReference type="ARBA" id="ARBA00004651"/>
    </source>
</evidence>
<dbReference type="AlphaFoldDB" id="A0A1G2S8H0"/>
<feature type="transmembrane region" description="Helical" evidence="7">
    <location>
        <begin position="45"/>
        <end position="64"/>
    </location>
</feature>
<proteinExistence type="inferred from homology"/>
<reference evidence="8 9" key="1">
    <citation type="journal article" date="2016" name="Nat. Commun.">
        <title>Thousands of microbial genomes shed light on interconnected biogeochemical processes in an aquifer system.</title>
        <authorList>
            <person name="Anantharaman K."/>
            <person name="Brown C.T."/>
            <person name="Hug L.A."/>
            <person name="Sharon I."/>
            <person name="Castelle C.J."/>
            <person name="Probst A.J."/>
            <person name="Thomas B.C."/>
            <person name="Singh A."/>
            <person name="Wilkins M.J."/>
            <person name="Karaoz U."/>
            <person name="Brodie E.L."/>
            <person name="Williams K.H."/>
            <person name="Hubbard S.S."/>
            <person name="Banfield J.F."/>
        </authorList>
    </citation>
    <scope>NUCLEOTIDE SEQUENCE [LARGE SCALE GENOMIC DNA]</scope>
</reference>
<evidence type="ECO:0000256" key="4">
    <source>
        <dbReference type="ARBA" id="ARBA00022692"/>
    </source>
</evidence>
<protein>
    <recommendedName>
        <fullName evidence="10">DoxX subfamily</fullName>
    </recommendedName>
</protein>
<comment type="similarity">
    <text evidence="2">Belongs to the DoxX family.</text>
</comment>
<evidence type="ECO:0000313" key="8">
    <source>
        <dbReference type="EMBL" id="OHA81366.1"/>
    </source>
</evidence>
<comment type="caution">
    <text evidence="8">The sequence shown here is derived from an EMBL/GenBank/DDBJ whole genome shotgun (WGS) entry which is preliminary data.</text>
</comment>
<gene>
    <name evidence="8" type="ORF">A2675_02900</name>
</gene>
<evidence type="ECO:0000256" key="3">
    <source>
        <dbReference type="ARBA" id="ARBA00022475"/>
    </source>
</evidence>
<dbReference type="STRING" id="1802723.A2675_02900"/>
<dbReference type="Pfam" id="PF07681">
    <property type="entry name" value="DoxX"/>
    <property type="match status" value="1"/>
</dbReference>
<sequence>MTTLQKFSLVSLRITLGWMFFYAGITKVLDPAWSAAGYLSAAKTMTGFYQWVASPALLPFTNFLNEWGLTLIGVALILGIGVRLSSFLGVLMMALYYFPTLDFPYPDAHSFIVDQHIIYAAGLLVLAGFRAGRVCGLENWCSDLPICSKFPKLRAWMG</sequence>
<feature type="transmembrane region" description="Helical" evidence="7">
    <location>
        <begin position="71"/>
        <end position="98"/>
    </location>
</feature>
<dbReference type="PANTHER" id="PTHR33452">
    <property type="entry name" value="OXIDOREDUCTASE CATD-RELATED"/>
    <property type="match status" value="1"/>
</dbReference>
<dbReference type="Proteomes" id="UP000176997">
    <property type="component" value="Unassembled WGS sequence"/>
</dbReference>